<sequence>MNKKGTHISIIIICIVILLGGGILAKDTVLATISPTIFLGKAIKNTDDKLIEESEIVKEVFQKQFVNGVGYQSDTQLQLISVAQNGTRLELKEALTNMILQITRATREDESLIDISLLNQQICAIKGSCYTNKDLFALKLEPFVKDYYTIQKATFVEDFNNSVVRKLTRLPELDGSFDFETLDVEHESDCFNEALKLIIKKEVREMQISSLGKQKIDDENYFLFNVTIEEITLKKVLLEVYDLVMTDSIFQEAIKQQLLVQNDDKDTSIEEQYEAFYNTGEKRLGELKFKDGITFKLLVNTNKYITQIECATKVEGLYDQANVKGKLSFGSSHYLTDDIEIEFIVENEYDQIQMFIQSEHNYGEKEEKKFQTVSWNIGNNKEKFLDMNYRWIYNPNIENDNFTLKYKVDIMQRLALSIDIQGTYISNRDEKSVSIDSNLLKIGVKDGYNNFEIELKGISYIQALEQIELVIPESEKEVLKLSEKELFKLVFEVYGNVHKAKNVWKQL</sequence>
<keyword evidence="2" id="KW-1185">Reference proteome</keyword>
<protein>
    <submittedName>
        <fullName evidence="1">Uncharacterized protein</fullName>
    </submittedName>
</protein>
<reference evidence="1" key="1">
    <citation type="journal article" date="2023" name="Int. J. Syst. Evol. Microbiol.">
        <title>&lt;i&gt;Holtiella tumoricola&lt;/i&gt; gen. nov. sp. nov., isolated from a human clinical sample.</title>
        <authorList>
            <person name="Allen-Vercoe E."/>
            <person name="Daigneault M.C."/>
            <person name="Vancuren S.J."/>
            <person name="Cochrane K."/>
            <person name="O'Neal L.L."/>
            <person name="Sankaranarayanan K."/>
            <person name="Lawson P.A."/>
        </authorList>
    </citation>
    <scope>NUCLEOTIDE SEQUENCE</scope>
    <source>
        <strain evidence="1">CC70A</strain>
    </source>
</reference>
<accession>A0AA42DQD9</accession>
<proteinExistence type="predicted"/>
<evidence type="ECO:0000313" key="2">
    <source>
        <dbReference type="Proteomes" id="UP001169242"/>
    </source>
</evidence>
<organism evidence="1 2">
    <name type="scientific">Holtiella tumoricola</name>
    <dbReference type="NCBI Taxonomy" id="3018743"/>
    <lineage>
        <taxon>Bacteria</taxon>
        <taxon>Bacillati</taxon>
        <taxon>Bacillota</taxon>
        <taxon>Clostridia</taxon>
        <taxon>Lachnospirales</taxon>
        <taxon>Cellulosilyticaceae</taxon>
        <taxon>Holtiella</taxon>
    </lineage>
</organism>
<name>A0AA42DQD9_9FIRM</name>
<dbReference type="RefSeq" id="WP_271012893.1">
    <property type="nucleotide sequence ID" value="NZ_JAQIFT010000057.1"/>
</dbReference>
<gene>
    <name evidence="1" type="ORF">PBV87_15780</name>
</gene>
<dbReference type="EMBL" id="JAQIFT010000057">
    <property type="protein sequence ID" value="MDA3732936.1"/>
    <property type="molecule type" value="Genomic_DNA"/>
</dbReference>
<dbReference type="AlphaFoldDB" id="A0AA42DQD9"/>
<dbReference type="Proteomes" id="UP001169242">
    <property type="component" value="Unassembled WGS sequence"/>
</dbReference>
<comment type="caution">
    <text evidence="1">The sequence shown here is derived from an EMBL/GenBank/DDBJ whole genome shotgun (WGS) entry which is preliminary data.</text>
</comment>
<evidence type="ECO:0000313" key="1">
    <source>
        <dbReference type="EMBL" id="MDA3732936.1"/>
    </source>
</evidence>